<name>A0A7S6SWS0_9PHYC</name>
<organism evidence="1">
    <name type="scientific">Bathycoccus sp. RCC716 virus 1</name>
    <dbReference type="NCBI Taxonomy" id="2530038"/>
    <lineage>
        <taxon>Viruses</taxon>
        <taxon>Varidnaviria</taxon>
        <taxon>Bamfordvirae</taxon>
        <taxon>Nucleocytoviricota</taxon>
        <taxon>Megaviricetes</taxon>
        <taxon>Algavirales</taxon>
        <taxon>Phycodnaviridae</taxon>
        <taxon>Prasinovirus</taxon>
    </lineage>
</organism>
<evidence type="ECO:0000313" key="1">
    <source>
        <dbReference type="EMBL" id="QOR60245.1"/>
    </source>
</evidence>
<accession>A0A7S6SWS0</accession>
<reference evidence="1" key="1">
    <citation type="submission" date="2019-02" db="EMBL/GenBank/DDBJ databases">
        <authorList>
            <person name="Bachy C."/>
            <person name="Yung C.-M."/>
            <person name="Roux S."/>
            <person name="Sullivan M.B."/>
            <person name="Worden A.Z."/>
        </authorList>
    </citation>
    <scope>NUCLEOTIDE SEQUENCE</scope>
    <source>
        <strain evidence="1">BII-V1</strain>
    </source>
</reference>
<dbReference type="EMBL" id="MK522034">
    <property type="protein sequence ID" value="QOR60245.1"/>
    <property type="molecule type" value="Genomic_DNA"/>
</dbReference>
<sequence>MKCTTHTRTLVCLTPRNRRKVVKCMSVKKRPPPSLVREEIKEETIHDSQLKSSKQWFDNEKEIQRVYNTEPYTNDLYERMQLLAREEFSQEDFRRQTYDSYSLILYQHLITELNLQRLEMKYVSLFGDKWRTKDELYRIEQRIDTSTIRIGRFKSRERAFKKKYFQDENYIIKGIDI</sequence>
<protein>
    <submittedName>
        <fullName evidence="1">Uncharacterized protein</fullName>
    </submittedName>
</protein>
<proteinExistence type="predicted"/>